<dbReference type="NCBIfam" id="TIGR00801">
    <property type="entry name" value="ncs2"/>
    <property type="match status" value="1"/>
</dbReference>
<keyword evidence="10" id="KW-1185">Reference proteome</keyword>
<feature type="transmembrane region" description="Helical" evidence="8">
    <location>
        <begin position="194"/>
        <end position="211"/>
    </location>
</feature>
<evidence type="ECO:0000256" key="5">
    <source>
        <dbReference type="ARBA" id="ARBA00022692"/>
    </source>
</evidence>
<evidence type="ECO:0000256" key="4">
    <source>
        <dbReference type="ARBA" id="ARBA00022475"/>
    </source>
</evidence>
<evidence type="ECO:0000313" key="10">
    <source>
        <dbReference type="Proteomes" id="UP001500945"/>
    </source>
</evidence>
<dbReference type="PANTHER" id="PTHR42810">
    <property type="entry name" value="PURINE PERMEASE C1399.01C-RELATED"/>
    <property type="match status" value="1"/>
</dbReference>
<feature type="transmembrane region" description="Helical" evidence="8">
    <location>
        <begin position="311"/>
        <end position="330"/>
    </location>
</feature>
<dbReference type="InterPro" id="IPR006042">
    <property type="entry name" value="Xan_ur_permease"/>
</dbReference>
<keyword evidence="5 8" id="KW-0812">Transmembrane</keyword>
<sequence length="457" mass="47538">MPKLRTWTVHGDGKRVAPDDVVAPEERLAWPMTIGIGMQHVIAMFGATFLVPVLTGFPPTATIFFSGVGTLIFILMTVGHGQRLGLPSYTGSSFAFISPVIAATAGGGMAEALSGIIAAGLVLFLIGVLVDRFGAGWINKLMPPAVTGAIVALIGLNLAPVAWENYQQQPWTATITLTAIVLATVLFRGFWGRISILIGVVIGYLVAFPQGQLSELDSNLAAADWIGLPDFTAPSFSWNAIALIVPVVVVLIAENTGHIKAVASMTDRNLDRSLGRAYMGDGAATMVAGLGGGSGTTTYAENIGVMAATRVYSTAAYVVAGLTAIALGMVPKFGALIVSIPIGVLGGATIILYGLIAVLGGRIWVEARVDFKNPINLFPAAIGLILGAANATWTSASGDVSFNGIAIGSFATIIIYQVMFYVAKYGVNRGVPFSPGTVPGKITSEDYPKPTPTDPNL</sequence>
<dbReference type="RefSeq" id="WP_345201893.1">
    <property type="nucleotide sequence ID" value="NZ_BAABGM010000002.1"/>
</dbReference>
<comment type="similarity">
    <text evidence="2">Belongs to the nucleobase:cation symporter-2 (NCS2) (TC 2.A.40) family.</text>
</comment>
<feature type="transmembrane region" description="Helical" evidence="8">
    <location>
        <begin position="336"/>
        <end position="365"/>
    </location>
</feature>
<evidence type="ECO:0000256" key="2">
    <source>
        <dbReference type="ARBA" id="ARBA00008821"/>
    </source>
</evidence>
<proteinExistence type="inferred from homology"/>
<feature type="transmembrane region" description="Helical" evidence="8">
    <location>
        <begin position="142"/>
        <end position="163"/>
    </location>
</feature>
<evidence type="ECO:0000313" key="9">
    <source>
        <dbReference type="EMBL" id="GAA4398662.1"/>
    </source>
</evidence>
<dbReference type="PANTHER" id="PTHR42810:SF4">
    <property type="entry name" value="URIC ACID TRANSPORTER UACT"/>
    <property type="match status" value="1"/>
</dbReference>
<evidence type="ECO:0000256" key="1">
    <source>
        <dbReference type="ARBA" id="ARBA00004651"/>
    </source>
</evidence>
<gene>
    <name evidence="9" type="ORF">GCM10023168_04980</name>
</gene>
<dbReference type="InterPro" id="IPR006043">
    <property type="entry name" value="NCS2"/>
</dbReference>
<feature type="transmembrane region" description="Helical" evidence="8">
    <location>
        <begin position="34"/>
        <end position="55"/>
    </location>
</feature>
<name>A0ABP8K132_9MICO</name>
<feature type="transmembrane region" description="Helical" evidence="8">
    <location>
        <begin position="231"/>
        <end position="253"/>
    </location>
</feature>
<keyword evidence="6 8" id="KW-1133">Transmembrane helix</keyword>
<dbReference type="EMBL" id="BAABGM010000002">
    <property type="protein sequence ID" value="GAA4398662.1"/>
    <property type="molecule type" value="Genomic_DNA"/>
</dbReference>
<reference evidence="10" key="1">
    <citation type="journal article" date="2019" name="Int. J. Syst. Evol. Microbiol.">
        <title>The Global Catalogue of Microorganisms (GCM) 10K type strain sequencing project: providing services to taxonomists for standard genome sequencing and annotation.</title>
        <authorList>
            <consortium name="The Broad Institute Genomics Platform"/>
            <consortium name="The Broad Institute Genome Sequencing Center for Infectious Disease"/>
            <person name="Wu L."/>
            <person name="Ma J."/>
        </authorList>
    </citation>
    <scope>NUCLEOTIDE SEQUENCE [LARGE SCALE GENOMIC DNA]</scope>
    <source>
        <strain evidence="10">JCM 17809</strain>
    </source>
</reference>
<comment type="subcellular location">
    <subcellularLocation>
        <location evidence="1">Cell membrane</location>
        <topology evidence="1">Multi-pass membrane protein</topology>
    </subcellularLocation>
</comment>
<feature type="transmembrane region" description="Helical" evidence="8">
    <location>
        <begin position="402"/>
        <end position="423"/>
    </location>
</feature>
<organism evidence="9 10">
    <name type="scientific">Fodinibacter luteus</name>
    <dbReference type="NCBI Taxonomy" id="552064"/>
    <lineage>
        <taxon>Bacteria</taxon>
        <taxon>Bacillati</taxon>
        <taxon>Actinomycetota</taxon>
        <taxon>Actinomycetes</taxon>
        <taxon>Micrococcales</taxon>
        <taxon>Intrasporangiaceae</taxon>
        <taxon>Fodinibacter (ex Wang et al. 2009)</taxon>
    </lineage>
</organism>
<feature type="transmembrane region" description="Helical" evidence="8">
    <location>
        <begin position="169"/>
        <end position="187"/>
    </location>
</feature>
<evidence type="ECO:0000256" key="3">
    <source>
        <dbReference type="ARBA" id="ARBA00022448"/>
    </source>
</evidence>
<protein>
    <submittedName>
        <fullName evidence="9">Solute carrier family 23 protein</fullName>
    </submittedName>
</protein>
<evidence type="ECO:0000256" key="7">
    <source>
        <dbReference type="ARBA" id="ARBA00023136"/>
    </source>
</evidence>
<feature type="transmembrane region" description="Helical" evidence="8">
    <location>
        <begin position="61"/>
        <end position="79"/>
    </location>
</feature>
<feature type="transmembrane region" description="Helical" evidence="8">
    <location>
        <begin position="112"/>
        <end position="130"/>
    </location>
</feature>
<comment type="caution">
    <text evidence="9">The sequence shown here is derived from an EMBL/GenBank/DDBJ whole genome shotgun (WGS) entry which is preliminary data.</text>
</comment>
<accession>A0ABP8K132</accession>
<dbReference type="Proteomes" id="UP001500945">
    <property type="component" value="Unassembled WGS sequence"/>
</dbReference>
<evidence type="ECO:0000256" key="8">
    <source>
        <dbReference type="SAM" id="Phobius"/>
    </source>
</evidence>
<keyword evidence="3" id="KW-0813">Transport</keyword>
<feature type="transmembrane region" description="Helical" evidence="8">
    <location>
        <begin position="377"/>
        <end position="396"/>
    </location>
</feature>
<keyword evidence="7 8" id="KW-0472">Membrane</keyword>
<keyword evidence="4" id="KW-1003">Cell membrane</keyword>
<dbReference type="Pfam" id="PF00860">
    <property type="entry name" value="Xan_ur_permease"/>
    <property type="match status" value="1"/>
</dbReference>
<evidence type="ECO:0000256" key="6">
    <source>
        <dbReference type="ARBA" id="ARBA00022989"/>
    </source>
</evidence>